<accession>A0AA40CJ56</accession>
<evidence type="ECO:0008006" key="13">
    <source>
        <dbReference type="Google" id="ProtNLM"/>
    </source>
</evidence>
<dbReference type="GO" id="GO:0005829">
    <property type="term" value="C:cytosol"/>
    <property type="evidence" value="ECO:0007669"/>
    <property type="project" value="TreeGrafter"/>
</dbReference>
<evidence type="ECO:0000256" key="1">
    <source>
        <dbReference type="ARBA" id="ARBA00001970"/>
    </source>
</evidence>
<dbReference type="InterPro" id="IPR048328">
    <property type="entry name" value="Dyp_perox_C"/>
</dbReference>
<organism evidence="11 12">
    <name type="scientific">Cercophora newfieldiana</name>
    <dbReference type="NCBI Taxonomy" id="92897"/>
    <lineage>
        <taxon>Eukaryota</taxon>
        <taxon>Fungi</taxon>
        <taxon>Dikarya</taxon>
        <taxon>Ascomycota</taxon>
        <taxon>Pezizomycotina</taxon>
        <taxon>Sordariomycetes</taxon>
        <taxon>Sordariomycetidae</taxon>
        <taxon>Sordariales</taxon>
        <taxon>Lasiosphaeriaceae</taxon>
        <taxon>Cercophora</taxon>
    </lineage>
</organism>
<dbReference type="PROSITE" id="PS51404">
    <property type="entry name" value="DYP_PEROXIDASE"/>
    <property type="match status" value="1"/>
</dbReference>
<feature type="domain" description="DyP dimeric alpha+beta barrel" evidence="10">
    <location>
        <begin position="27"/>
        <end position="196"/>
    </location>
</feature>
<keyword evidence="7" id="KW-0408">Iron</keyword>
<keyword evidence="2" id="KW-0575">Peroxidase</keyword>
<proteinExistence type="inferred from homology"/>
<comment type="similarity">
    <text evidence="8">Belongs to the DyP-type peroxidase family.</text>
</comment>
<comment type="caution">
    <text evidence="11">The sequence shown here is derived from an EMBL/GenBank/DDBJ whole genome shotgun (WGS) entry which is preliminary data.</text>
</comment>
<dbReference type="GO" id="GO:0046872">
    <property type="term" value="F:metal ion binding"/>
    <property type="evidence" value="ECO:0007669"/>
    <property type="project" value="UniProtKB-KW"/>
</dbReference>
<dbReference type="Proteomes" id="UP001174936">
    <property type="component" value="Unassembled WGS sequence"/>
</dbReference>
<comment type="cofactor">
    <cofactor evidence="1">
        <name>heme b</name>
        <dbReference type="ChEBI" id="CHEBI:60344"/>
    </cofactor>
</comment>
<dbReference type="Pfam" id="PF20628">
    <property type="entry name" value="Dyp_perox_C"/>
    <property type="match status" value="1"/>
</dbReference>
<dbReference type="InterPro" id="IPR049509">
    <property type="entry name" value="DyP_N"/>
</dbReference>
<sequence>MSAIVVPPTVPPAVPPTVHPILGNLSDIQGDVWSKGFPKYNETYYLFTIKQERAADFARALRNMVTHQPHLISNLPTVKNNWAEIVTHKQAAGSAGSKKERLPMPNALIAFTYKGLETIQSGLASPKSLKLVMIRDRTDPSFASGMRSDARLNDPTTDLDPLFADTEVIHGMLKVAGSCIHDVNKRLHDIQTLLGRGSVINDVAGGSEGRLDGATRQEPHRGKEHFGFEDGISQPLMDGVDDDKAVLATPIMVTDPKILLVTKDTRTSEGGIPRPDWMHQGSFLVFRKLEQNVKAFHDLTKDYEKYGCKSPDHMGAKLMGRWPSGAPITVPDYHTSDAPAADHEKVKRMNDFSYERLDAPPHMCPLAAHIRKTNPRMPSDSNNADPGFQFSKMIRSGIPYGPDYKPGEVESPESKRGLLFVCYQGYIELGFQHMQSFWCDNKDFPPGKESGVDPIIGQASSPEDMKTKITEGKEAVVLPTGISQLVTFRGGEYFFVPSLLALRGALSESKV</sequence>
<evidence type="ECO:0000256" key="3">
    <source>
        <dbReference type="ARBA" id="ARBA00022617"/>
    </source>
</evidence>
<keyword evidence="12" id="KW-1185">Reference proteome</keyword>
<dbReference type="NCBIfam" id="TIGR01413">
    <property type="entry name" value="Dyp_perox_fam"/>
    <property type="match status" value="1"/>
</dbReference>
<reference evidence="11" key="1">
    <citation type="submission" date="2023-06" db="EMBL/GenBank/DDBJ databases">
        <title>Genome-scale phylogeny and comparative genomics of the fungal order Sordariales.</title>
        <authorList>
            <consortium name="Lawrence Berkeley National Laboratory"/>
            <person name="Hensen N."/>
            <person name="Bonometti L."/>
            <person name="Westerberg I."/>
            <person name="Brannstrom I.O."/>
            <person name="Guillou S."/>
            <person name="Cros-Aarteil S."/>
            <person name="Calhoun S."/>
            <person name="Haridas S."/>
            <person name="Kuo A."/>
            <person name="Mondo S."/>
            <person name="Pangilinan J."/>
            <person name="Riley R."/>
            <person name="Labutti K."/>
            <person name="Andreopoulos B."/>
            <person name="Lipzen A."/>
            <person name="Chen C."/>
            <person name="Yanf M."/>
            <person name="Daum C."/>
            <person name="Ng V."/>
            <person name="Clum A."/>
            <person name="Steindorff A."/>
            <person name="Ohm R."/>
            <person name="Martin F."/>
            <person name="Silar P."/>
            <person name="Natvig D."/>
            <person name="Lalanne C."/>
            <person name="Gautier V."/>
            <person name="Ament-Velasquez S.L."/>
            <person name="Kruys A."/>
            <person name="Hutchinson M.I."/>
            <person name="Powell A.J."/>
            <person name="Barry K."/>
            <person name="Miller A.N."/>
            <person name="Grigoriev I.V."/>
            <person name="Debuchy R."/>
            <person name="Gladieux P."/>
            <person name="Thoren M.H."/>
            <person name="Johannesson H."/>
        </authorList>
    </citation>
    <scope>NUCLEOTIDE SEQUENCE</scope>
    <source>
        <strain evidence="11">SMH2532-1</strain>
    </source>
</reference>
<dbReference type="InterPro" id="IPR006314">
    <property type="entry name" value="Dyp_peroxidase"/>
</dbReference>
<dbReference type="PANTHER" id="PTHR30521:SF4">
    <property type="entry name" value="DEFERROCHELATASE"/>
    <property type="match status" value="1"/>
</dbReference>
<dbReference type="InterPro" id="IPR011008">
    <property type="entry name" value="Dimeric_a/b-barrel"/>
</dbReference>
<dbReference type="SUPFAM" id="SSF54909">
    <property type="entry name" value="Dimeric alpha+beta barrel"/>
    <property type="match status" value="1"/>
</dbReference>
<evidence type="ECO:0000313" key="12">
    <source>
        <dbReference type="Proteomes" id="UP001174936"/>
    </source>
</evidence>
<dbReference type="PANTHER" id="PTHR30521">
    <property type="entry name" value="DEFERROCHELATASE/PEROXIDASE"/>
    <property type="match status" value="1"/>
</dbReference>
<evidence type="ECO:0000256" key="7">
    <source>
        <dbReference type="ARBA" id="ARBA00023004"/>
    </source>
</evidence>
<evidence type="ECO:0000256" key="6">
    <source>
        <dbReference type="ARBA" id="ARBA00023002"/>
    </source>
</evidence>
<gene>
    <name evidence="11" type="ORF">B0T16DRAFT_463145</name>
</gene>
<name>A0AA40CJ56_9PEZI</name>
<evidence type="ECO:0000259" key="10">
    <source>
        <dbReference type="Pfam" id="PF21105"/>
    </source>
</evidence>
<dbReference type="GO" id="GO:0004601">
    <property type="term" value="F:peroxidase activity"/>
    <property type="evidence" value="ECO:0007669"/>
    <property type="project" value="UniProtKB-KW"/>
</dbReference>
<keyword evidence="5" id="KW-0732">Signal</keyword>
<evidence type="ECO:0000256" key="5">
    <source>
        <dbReference type="ARBA" id="ARBA00022729"/>
    </source>
</evidence>
<evidence type="ECO:0000256" key="8">
    <source>
        <dbReference type="ARBA" id="ARBA00025737"/>
    </source>
</evidence>
<keyword evidence="3" id="KW-0349">Heme</keyword>
<dbReference type="EMBL" id="JAULSV010000007">
    <property type="protein sequence ID" value="KAK0639473.1"/>
    <property type="molecule type" value="Genomic_DNA"/>
</dbReference>
<evidence type="ECO:0000259" key="9">
    <source>
        <dbReference type="Pfam" id="PF20628"/>
    </source>
</evidence>
<dbReference type="GO" id="GO:0020037">
    <property type="term" value="F:heme binding"/>
    <property type="evidence" value="ECO:0007669"/>
    <property type="project" value="InterPro"/>
</dbReference>
<dbReference type="AlphaFoldDB" id="A0AA40CJ56"/>
<protein>
    <recommendedName>
        <fullName evidence="13">Dyp-type peroxidase</fullName>
    </recommendedName>
</protein>
<evidence type="ECO:0000256" key="2">
    <source>
        <dbReference type="ARBA" id="ARBA00022559"/>
    </source>
</evidence>
<evidence type="ECO:0000313" key="11">
    <source>
        <dbReference type="EMBL" id="KAK0639473.1"/>
    </source>
</evidence>
<keyword evidence="4" id="KW-0479">Metal-binding</keyword>
<evidence type="ECO:0000256" key="4">
    <source>
        <dbReference type="ARBA" id="ARBA00022723"/>
    </source>
</evidence>
<dbReference type="Pfam" id="PF21105">
    <property type="entry name" value="DyP_N"/>
    <property type="match status" value="1"/>
</dbReference>
<feature type="domain" description="Dyp-type peroxidase C-terminal" evidence="9">
    <location>
        <begin position="275"/>
        <end position="440"/>
    </location>
</feature>
<keyword evidence="6" id="KW-0560">Oxidoreductase</keyword>